<comment type="caution">
    <text evidence="2">The sequence shown here is derived from an EMBL/GenBank/DDBJ whole genome shotgun (WGS) entry which is preliminary data.</text>
</comment>
<evidence type="ECO:0000313" key="2">
    <source>
        <dbReference type="EMBL" id="MPC72379.1"/>
    </source>
</evidence>
<proteinExistence type="predicted"/>
<feature type="compositionally biased region" description="Basic residues" evidence="1">
    <location>
        <begin position="7"/>
        <end position="16"/>
    </location>
</feature>
<sequence length="25" mass="2879">MAARNHSTAKHSRASPRRYQPVFPL</sequence>
<organism evidence="2 3">
    <name type="scientific">Portunus trituberculatus</name>
    <name type="common">Swimming crab</name>
    <name type="synonym">Neptunus trituberculatus</name>
    <dbReference type="NCBI Taxonomy" id="210409"/>
    <lineage>
        <taxon>Eukaryota</taxon>
        <taxon>Metazoa</taxon>
        <taxon>Ecdysozoa</taxon>
        <taxon>Arthropoda</taxon>
        <taxon>Crustacea</taxon>
        <taxon>Multicrustacea</taxon>
        <taxon>Malacostraca</taxon>
        <taxon>Eumalacostraca</taxon>
        <taxon>Eucarida</taxon>
        <taxon>Decapoda</taxon>
        <taxon>Pleocyemata</taxon>
        <taxon>Brachyura</taxon>
        <taxon>Eubrachyura</taxon>
        <taxon>Portunoidea</taxon>
        <taxon>Portunidae</taxon>
        <taxon>Portuninae</taxon>
        <taxon>Portunus</taxon>
    </lineage>
</organism>
<accession>A0A5B7HRJ1</accession>
<keyword evidence="3" id="KW-1185">Reference proteome</keyword>
<dbReference type="AlphaFoldDB" id="A0A5B7HRJ1"/>
<evidence type="ECO:0000313" key="3">
    <source>
        <dbReference type="Proteomes" id="UP000324222"/>
    </source>
</evidence>
<dbReference type="Proteomes" id="UP000324222">
    <property type="component" value="Unassembled WGS sequence"/>
</dbReference>
<feature type="region of interest" description="Disordered" evidence="1">
    <location>
        <begin position="1"/>
        <end position="25"/>
    </location>
</feature>
<name>A0A5B7HRJ1_PORTR</name>
<dbReference type="EMBL" id="VSRR010034640">
    <property type="protein sequence ID" value="MPC72379.1"/>
    <property type="molecule type" value="Genomic_DNA"/>
</dbReference>
<evidence type="ECO:0000256" key="1">
    <source>
        <dbReference type="SAM" id="MobiDB-lite"/>
    </source>
</evidence>
<protein>
    <submittedName>
        <fullName evidence="2">Uncharacterized protein</fullName>
    </submittedName>
</protein>
<reference evidence="2 3" key="1">
    <citation type="submission" date="2019-05" db="EMBL/GenBank/DDBJ databases">
        <title>Another draft genome of Portunus trituberculatus and its Hox gene families provides insights of decapod evolution.</title>
        <authorList>
            <person name="Jeong J.-H."/>
            <person name="Song I."/>
            <person name="Kim S."/>
            <person name="Choi T."/>
            <person name="Kim D."/>
            <person name="Ryu S."/>
            <person name="Kim W."/>
        </authorList>
    </citation>
    <scope>NUCLEOTIDE SEQUENCE [LARGE SCALE GENOMIC DNA]</scope>
    <source>
        <tissue evidence="2">Muscle</tissue>
    </source>
</reference>
<gene>
    <name evidence="2" type="ORF">E2C01_066683</name>
</gene>